<name>A0ABM7WUN3_9BACT</name>
<dbReference type="RefSeq" id="WP_248361013.1">
    <property type="nucleotide sequence ID" value="NZ_AP025591.1"/>
</dbReference>
<reference evidence="4" key="1">
    <citation type="journal article" date="2022" name="Int. J. Syst. Evol. Microbiol.">
        <title>Anaeromyxobacter oryzae sp. nov., Anaeromyxobacter diazotrophicus sp. nov. and Anaeromyxobacter paludicola sp. nov., isolated from paddy soils.</title>
        <authorList>
            <person name="Itoh H."/>
            <person name="Xu Z."/>
            <person name="Mise K."/>
            <person name="Masuda Y."/>
            <person name="Ushijima N."/>
            <person name="Hayakawa C."/>
            <person name="Shiratori Y."/>
            <person name="Senoo K."/>
        </authorList>
    </citation>
    <scope>NUCLEOTIDE SEQUENCE [LARGE SCALE GENOMIC DNA]</scope>
    <source>
        <strain evidence="4">Red232</strain>
    </source>
</reference>
<feature type="signal peptide" evidence="1">
    <location>
        <begin position="1"/>
        <end position="19"/>
    </location>
</feature>
<sequence>MNVRVLLIALLSWAAPALADDGFVVIVHPASAVQALSRRELSELFLKKTARWSDGSEVQPVEPPERSAARQRFSEIVHRRSLAAVKAHWSRVIFAGRDVPPVEKPSDAEVVAFVQRTPGAIGYVAAGVPTPGVRTVKVGE</sequence>
<proteinExistence type="predicted"/>
<dbReference type="Proteomes" id="UP001162891">
    <property type="component" value="Chromosome"/>
</dbReference>
<dbReference type="InterPro" id="IPR024370">
    <property type="entry name" value="PBP_domain"/>
</dbReference>
<dbReference type="SUPFAM" id="SSF53850">
    <property type="entry name" value="Periplasmic binding protein-like II"/>
    <property type="match status" value="1"/>
</dbReference>
<feature type="chain" id="PRO_5045393352" description="PBP domain-containing protein" evidence="1">
    <location>
        <begin position="20"/>
        <end position="140"/>
    </location>
</feature>
<keyword evidence="4" id="KW-1185">Reference proteome</keyword>
<dbReference type="EMBL" id="AP025591">
    <property type="protein sequence ID" value="BDG03212.1"/>
    <property type="molecule type" value="Genomic_DNA"/>
</dbReference>
<evidence type="ECO:0000313" key="4">
    <source>
        <dbReference type="Proteomes" id="UP001162891"/>
    </source>
</evidence>
<evidence type="ECO:0000313" key="3">
    <source>
        <dbReference type="EMBL" id="BDG03212.1"/>
    </source>
</evidence>
<feature type="domain" description="PBP" evidence="2">
    <location>
        <begin position="21"/>
        <end position="127"/>
    </location>
</feature>
<evidence type="ECO:0000259" key="2">
    <source>
        <dbReference type="Pfam" id="PF12849"/>
    </source>
</evidence>
<protein>
    <recommendedName>
        <fullName evidence="2">PBP domain-containing protein</fullName>
    </recommendedName>
</protein>
<keyword evidence="1" id="KW-0732">Signal</keyword>
<gene>
    <name evidence="3" type="ORF">AMOR_22080</name>
</gene>
<dbReference type="Gene3D" id="3.40.190.10">
    <property type="entry name" value="Periplasmic binding protein-like II"/>
    <property type="match status" value="1"/>
</dbReference>
<dbReference type="Pfam" id="PF12849">
    <property type="entry name" value="PBP_like_2"/>
    <property type="match status" value="1"/>
</dbReference>
<evidence type="ECO:0000256" key="1">
    <source>
        <dbReference type="SAM" id="SignalP"/>
    </source>
</evidence>
<accession>A0ABM7WUN3</accession>
<organism evidence="3 4">
    <name type="scientific">Anaeromyxobacter oryzae</name>
    <dbReference type="NCBI Taxonomy" id="2918170"/>
    <lineage>
        <taxon>Bacteria</taxon>
        <taxon>Pseudomonadati</taxon>
        <taxon>Myxococcota</taxon>
        <taxon>Myxococcia</taxon>
        <taxon>Myxococcales</taxon>
        <taxon>Cystobacterineae</taxon>
        <taxon>Anaeromyxobacteraceae</taxon>
        <taxon>Anaeromyxobacter</taxon>
    </lineage>
</organism>